<dbReference type="AlphaFoldDB" id="A0A9D4EHS7"/>
<evidence type="ECO:0000313" key="2">
    <source>
        <dbReference type="EMBL" id="KAH3779642.1"/>
    </source>
</evidence>
<sequence>MASGGEDDRNRRPMYISQEDEKMLRAFKSLRRRPDIDSSEDLKDIIHRMDSLSMKENRRSIIIEDTITKPHHSQVYQKLSVFFGEPNTGIILAQNLREK</sequence>
<dbReference type="EMBL" id="JAIWYP010000008">
    <property type="protein sequence ID" value="KAH3779642.1"/>
    <property type="molecule type" value="Genomic_DNA"/>
</dbReference>
<name>A0A9D4EHS7_DREPO</name>
<reference evidence="1" key="2">
    <citation type="submission" date="2020-11" db="EMBL/GenBank/DDBJ databases">
        <authorList>
            <person name="McCartney M.A."/>
            <person name="Auch B."/>
            <person name="Kono T."/>
            <person name="Mallez S."/>
            <person name="Becker A."/>
            <person name="Gohl D.M."/>
            <person name="Silverstein K.A.T."/>
            <person name="Koren S."/>
            <person name="Bechman K.B."/>
            <person name="Herman A."/>
            <person name="Abrahante J.E."/>
            <person name="Garbe J."/>
        </authorList>
    </citation>
    <scope>NUCLEOTIDE SEQUENCE</scope>
    <source>
        <strain evidence="1">Duluth1</strain>
        <tissue evidence="1">Whole animal</tissue>
    </source>
</reference>
<reference evidence="1" key="1">
    <citation type="journal article" date="2019" name="bioRxiv">
        <title>The Genome of the Zebra Mussel, Dreissena polymorpha: A Resource for Invasive Species Research.</title>
        <authorList>
            <person name="McCartney M.A."/>
            <person name="Auch B."/>
            <person name="Kono T."/>
            <person name="Mallez S."/>
            <person name="Zhang Y."/>
            <person name="Obille A."/>
            <person name="Becker A."/>
            <person name="Abrahante J.E."/>
            <person name="Garbe J."/>
            <person name="Badalamenti J.P."/>
            <person name="Herman A."/>
            <person name="Mangelson H."/>
            <person name="Liachko I."/>
            <person name="Sullivan S."/>
            <person name="Sone E.D."/>
            <person name="Koren S."/>
            <person name="Silverstein K.A.T."/>
            <person name="Beckman K.B."/>
            <person name="Gohl D.M."/>
        </authorList>
    </citation>
    <scope>NUCLEOTIDE SEQUENCE</scope>
    <source>
        <strain evidence="1">Duluth1</strain>
        <tissue evidence="1">Whole animal</tissue>
    </source>
</reference>
<proteinExistence type="predicted"/>
<dbReference type="EMBL" id="JAIWYP010000008">
    <property type="protein sequence ID" value="KAH3779578.1"/>
    <property type="molecule type" value="Genomic_DNA"/>
</dbReference>
<organism evidence="1 3">
    <name type="scientific">Dreissena polymorpha</name>
    <name type="common">Zebra mussel</name>
    <name type="synonym">Mytilus polymorpha</name>
    <dbReference type="NCBI Taxonomy" id="45954"/>
    <lineage>
        <taxon>Eukaryota</taxon>
        <taxon>Metazoa</taxon>
        <taxon>Spiralia</taxon>
        <taxon>Lophotrochozoa</taxon>
        <taxon>Mollusca</taxon>
        <taxon>Bivalvia</taxon>
        <taxon>Autobranchia</taxon>
        <taxon>Heteroconchia</taxon>
        <taxon>Euheterodonta</taxon>
        <taxon>Imparidentia</taxon>
        <taxon>Neoheterodontei</taxon>
        <taxon>Myida</taxon>
        <taxon>Dreissenoidea</taxon>
        <taxon>Dreissenidae</taxon>
        <taxon>Dreissena</taxon>
    </lineage>
</organism>
<dbReference type="Proteomes" id="UP000828390">
    <property type="component" value="Unassembled WGS sequence"/>
</dbReference>
<gene>
    <name evidence="1" type="ORF">DPMN_157381</name>
    <name evidence="2" type="ORF">DPMN_157447</name>
</gene>
<keyword evidence="3" id="KW-1185">Reference proteome</keyword>
<accession>A0A9D4EHS7</accession>
<evidence type="ECO:0000313" key="3">
    <source>
        <dbReference type="Proteomes" id="UP000828390"/>
    </source>
</evidence>
<evidence type="ECO:0000313" key="1">
    <source>
        <dbReference type="EMBL" id="KAH3779578.1"/>
    </source>
</evidence>
<protein>
    <submittedName>
        <fullName evidence="1">Uncharacterized protein</fullName>
    </submittedName>
</protein>
<comment type="caution">
    <text evidence="1">The sequence shown here is derived from an EMBL/GenBank/DDBJ whole genome shotgun (WGS) entry which is preliminary data.</text>
</comment>